<evidence type="ECO:0000256" key="6">
    <source>
        <dbReference type="ARBA" id="ARBA00022692"/>
    </source>
</evidence>
<evidence type="ECO:0000313" key="11">
    <source>
        <dbReference type="EMBL" id="SBV97300.1"/>
    </source>
</evidence>
<comment type="similarity">
    <text evidence="2">Belongs to the multi antimicrobial extrusion (MATE) (TC 2.A.66.1) family. MepA subfamily.</text>
</comment>
<feature type="transmembrane region" description="Helical" evidence="10">
    <location>
        <begin position="97"/>
        <end position="119"/>
    </location>
</feature>
<dbReference type="CDD" id="cd13143">
    <property type="entry name" value="MATE_MepA_like"/>
    <property type="match status" value="1"/>
</dbReference>
<keyword evidence="9" id="KW-0046">Antibiotic resistance</keyword>
<keyword evidence="4" id="KW-0813">Transport</keyword>
<dbReference type="PIRSF" id="PIRSF006603">
    <property type="entry name" value="DinF"/>
    <property type="match status" value="1"/>
</dbReference>
<feature type="transmembrane region" description="Helical" evidence="10">
    <location>
        <begin position="237"/>
        <end position="264"/>
    </location>
</feature>
<keyword evidence="7 10" id="KW-1133">Transmembrane helix</keyword>
<evidence type="ECO:0000256" key="9">
    <source>
        <dbReference type="ARBA" id="ARBA00023251"/>
    </source>
</evidence>
<dbReference type="InterPro" id="IPR048279">
    <property type="entry name" value="MdtK-like"/>
</dbReference>
<evidence type="ECO:0000256" key="7">
    <source>
        <dbReference type="ARBA" id="ARBA00022989"/>
    </source>
</evidence>
<keyword evidence="5" id="KW-1003">Cell membrane</keyword>
<dbReference type="InterPro" id="IPR045070">
    <property type="entry name" value="MATE_MepA-like"/>
</dbReference>
<proteinExistence type="inferred from homology"/>
<feature type="transmembrane region" description="Helical" evidence="10">
    <location>
        <begin position="197"/>
        <end position="217"/>
    </location>
</feature>
<dbReference type="AlphaFoldDB" id="A0A212JCY3"/>
<dbReference type="PANTHER" id="PTHR43823">
    <property type="entry name" value="SPORULATION PROTEIN YKVU"/>
    <property type="match status" value="1"/>
</dbReference>
<feature type="transmembrane region" description="Helical" evidence="10">
    <location>
        <begin position="15"/>
        <end position="36"/>
    </location>
</feature>
<feature type="transmembrane region" description="Helical" evidence="10">
    <location>
        <begin position="43"/>
        <end position="60"/>
    </location>
</feature>
<dbReference type="Pfam" id="PF01554">
    <property type="entry name" value="MatE"/>
    <property type="match status" value="2"/>
</dbReference>
<evidence type="ECO:0000256" key="10">
    <source>
        <dbReference type="SAM" id="Phobius"/>
    </source>
</evidence>
<feature type="transmembrane region" description="Helical" evidence="10">
    <location>
        <begin position="360"/>
        <end position="378"/>
    </location>
</feature>
<feature type="transmembrane region" description="Helical" evidence="10">
    <location>
        <begin position="172"/>
        <end position="191"/>
    </location>
</feature>
<feature type="transmembrane region" description="Helical" evidence="10">
    <location>
        <begin position="284"/>
        <end position="307"/>
    </location>
</feature>
<keyword evidence="8 10" id="KW-0472">Membrane</keyword>
<reference evidence="11" key="1">
    <citation type="submission" date="2016-04" db="EMBL/GenBank/DDBJ databases">
        <authorList>
            <person name="Evans L.H."/>
            <person name="Alamgir A."/>
            <person name="Owens N."/>
            <person name="Weber N.D."/>
            <person name="Virtaneva K."/>
            <person name="Barbian K."/>
            <person name="Babar A."/>
            <person name="Rosenke K."/>
        </authorList>
    </citation>
    <scope>NUCLEOTIDE SEQUENCE</scope>
    <source>
        <strain evidence="11">86</strain>
    </source>
</reference>
<evidence type="ECO:0000256" key="2">
    <source>
        <dbReference type="ARBA" id="ARBA00008417"/>
    </source>
</evidence>
<accession>A0A212JCY3</accession>
<organism evidence="11">
    <name type="scientific">uncultured delta proteobacterium</name>
    <dbReference type="NCBI Taxonomy" id="34034"/>
    <lineage>
        <taxon>Bacteria</taxon>
        <taxon>Deltaproteobacteria</taxon>
        <taxon>environmental samples</taxon>
    </lineage>
</organism>
<evidence type="ECO:0000256" key="5">
    <source>
        <dbReference type="ARBA" id="ARBA00022475"/>
    </source>
</evidence>
<protein>
    <recommendedName>
        <fullName evidence="3">Multidrug export protein MepA</fullName>
    </recommendedName>
</protein>
<evidence type="ECO:0000256" key="1">
    <source>
        <dbReference type="ARBA" id="ARBA00004651"/>
    </source>
</evidence>
<dbReference type="InterPro" id="IPR051327">
    <property type="entry name" value="MATE_MepA_subfamily"/>
</dbReference>
<dbReference type="GO" id="GO:0046677">
    <property type="term" value="P:response to antibiotic"/>
    <property type="evidence" value="ECO:0007669"/>
    <property type="project" value="UniProtKB-KW"/>
</dbReference>
<dbReference type="InterPro" id="IPR002528">
    <property type="entry name" value="MATE_fam"/>
</dbReference>
<keyword evidence="6 10" id="KW-0812">Transmembrane</keyword>
<evidence type="ECO:0000256" key="8">
    <source>
        <dbReference type="ARBA" id="ARBA00023136"/>
    </source>
</evidence>
<feature type="transmembrane region" description="Helical" evidence="10">
    <location>
        <begin position="390"/>
        <end position="413"/>
    </location>
</feature>
<name>A0A212JCY3_9DELT</name>
<feature type="transmembrane region" description="Helical" evidence="10">
    <location>
        <begin position="66"/>
        <end position="85"/>
    </location>
</feature>
<feature type="transmembrane region" description="Helical" evidence="10">
    <location>
        <begin position="139"/>
        <end position="160"/>
    </location>
</feature>
<evidence type="ECO:0000256" key="4">
    <source>
        <dbReference type="ARBA" id="ARBA00022448"/>
    </source>
</evidence>
<dbReference type="GO" id="GO:0005886">
    <property type="term" value="C:plasma membrane"/>
    <property type="evidence" value="ECO:0007669"/>
    <property type="project" value="UniProtKB-SubCell"/>
</dbReference>
<feature type="transmembrane region" description="Helical" evidence="10">
    <location>
        <begin position="319"/>
        <end position="340"/>
    </location>
</feature>
<gene>
    <name evidence="11" type="ORF">KL86DPRO_11193</name>
</gene>
<dbReference type="PANTHER" id="PTHR43823:SF3">
    <property type="entry name" value="MULTIDRUG EXPORT PROTEIN MEPA"/>
    <property type="match status" value="1"/>
</dbReference>
<dbReference type="GO" id="GO:0015297">
    <property type="term" value="F:antiporter activity"/>
    <property type="evidence" value="ECO:0007669"/>
    <property type="project" value="InterPro"/>
</dbReference>
<sequence length="454" mass="48806">MTQQRVTNRLETEPIGSLLVGYSFPAIISMVIVSLYNICSSIFIGHGVGALGITGLAVTFPFINLALAVCMLVAIGGATVCSIELGAGNPERAAQVLGHNVVLSLLFAVGFAALSLAFLDPILRLFGASADTIGHARDYMRIILWGAPVGNLMLALSHFLRASGYPKKSMAISLFSVGVNVILTALFIFVFDMGMKGAGYATVLSQFFALIPLYRHFRNPNSAVHFKRGIFRLRREVVKSILSIGLSPFFMNCSGCLIVMVINISLYAYGGDLAIGAYGIANRLLMLFAMTIFGLVQGMQPLIGYNFGAKRMDRVRRTLFLGVIAGTGVTSAGFVAAQFFPEILARLFTDHPDLIAMAARGMRLCTALFFLVGGQIVISGYFQSMGRASIAIFLALSRQILFLLPGLIILPRYMGLDGVWVSLPIADAVATLITIFILRRSFRNTPGGAFGKGA</sequence>
<feature type="transmembrane region" description="Helical" evidence="10">
    <location>
        <begin position="419"/>
        <end position="438"/>
    </location>
</feature>
<dbReference type="GO" id="GO:0042910">
    <property type="term" value="F:xenobiotic transmembrane transporter activity"/>
    <property type="evidence" value="ECO:0007669"/>
    <property type="project" value="InterPro"/>
</dbReference>
<comment type="subcellular location">
    <subcellularLocation>
        <location evidence="1">Cell membrane</location>
        <topology evidence="1">Multi-pass membrane protein</topology>
    </subcellularLocation>
</comment>
<dbReference type="NCBIfam" id="TIGR00797">
    <property type="entry name" value="matE"/>
    <property type="match status" value="1"/>
</dbReference>
<evidence type="ECO:0000256" key="3">
    <source>
        <dbReference type="ARBA" id="ARBA00022106"/>
    </source>
</evidence>
<dbReference type="EMBL" id="FLUQ01000001">
    <property type="protein sequence ID" value="SBV97300.1"/>
    <property type="molecule type" value="Genomic_DNA"/>
</dbReference>